<dbReference type="Proteomes" id="UP000501939">
    <property type="component" value="Chromosome"/>
</dbReference>
<dbReference type="RefSeq" id="WP_166327036.1">
    <property type="nucleotide sequence ID" value="NZ_CP049916.1"/>
</dbReference>
<name>A0A6G8S7N4_9GAMM</name>
<proteinExistence type="predicted"/>
<keyword evidence="3" id="KW-1185">Reference proteome</keyword>
<evidence type="ECO:0000313" key="2">
    <source>
        <dbReference type="EMBL" id="QIO10068.1"/>
    </source>
</evidence>
<dbReference type="EMBL" id="CP049916">
    <property type="protein sequence ID" value="QIO10068.1"/>
    <property type="molecule type" value="Genomic_DNA"/>
</dbReference>
<dbReference type="Pfam" id="PF17032">
    <property type="entry name" value="Zn_ribbon_15"/>
    <property type="match status" value="1"/>
</dbReference>
<gene>
    <name evidence="2" type="ORF">G8D99_14350</name>
</gene>
<evidence type="ECO:0000313" key="3">
    <source>
        <dbReference type="Proteomes" id="UP000501939"/>
    </source>
</evidence>
<sequence length="82" mass="9363">MFFIFGVGPKTVKTAQGQFKCPVCRSYSGYEIKQQRNYFSLFFIPLIPLSKPKSGQVQCLHCGTFMPTLVLQQVENDVRPNE</sequence>
<protein>
    <submittedName>
        <fullName evidence="2">Zinc-ribbon domain-containing protein</fullName>
    </submittedName>
</protein>
<dbReference type="InterPro" id="IPR031493">
    <property type="entry name" value="Zinc_ribbon_15"/>
</dbReference>
<evidence type="ECO:0000259" key="1">
    <source>
        <dbReference type="Pfam" id="PF17032"/>
    </source>
</evidence>
<feature type="domain" description="Zinc-ribbon 15" evidence="1">
    <location>
        <begin position="20"/>
        <end position="67"/>
    </location>
</feature>
<organism evidence="2 3">
    <name type="scientific">Acinetobacter lanii</name>
    <dbReference type="NCBI Taxonomy" id="2715163"/>
    <lineage>
        <taxon>Bacteria</taxon>
        <taxon>Pseudomonadati</taxon>
        <taxon>Pseudomonadota</taxon>
        <taxon>Gammaproteobacteria</taxon>
        <taxon>Moraxellales</taxon>
        <taxon>Moraxellaceae</taxon>
        <taxon>Acinetobacter</taxon>
    </lineage>
</organism>
<accession>A0A6G8S7N4</accession>
<dbReference type="KEGG" id="alj:G8D99_14350"/>
<reference evidence="2 3" key="1">
    <citation type="submission" date="2020-03" db="EMBL/GenBank/DDBJ databases">
        <authorList>
            <person name="Zhu W."/>
        </authorList>
    </citation>
    <scope>NUCLEOTIDE SEQUENCE [LARGE SCALE GENOMIC DNA]</scope>
    <source>
        <strain evidence="2 3">185</strain>
    </source>
</reference>
<dbReference type="AlphaFoldDB" id="A0A6G8S7N4"/>